<dbReference type="InterPro" id="IPR045087">
    <property type="entry name" value="Cu-oxidase_fam"/>
</dbReference>
<dbReference type="CDD" id="cd13901">
    <property type="entry name" value="CuRO_3_MaLCC_like"/>
    <property type="match status" value="1"/>
</dbReference>
<feature type="domain" description="Plastocyanin-like" evidence="5">
    <location>
        <begin position="292"/>
        <end position="446"/>
    </location>
</feature>
<dbReference type="PANTHER" id="PTHR11709">
    <property type="entry name" value="MULTI-COPPER OXIDASE"/>
    <property type="match status" value="1"/>
</dbReference>
<dbReference type="InterPro" id="IPR011706">
    <property type="entry name" value="Cu-oxidase_C"/>
</dbReference>
<dbReference type="InterPro" id="IPR011707">
    <property type="entry name" value="Cu-oxidase-like_N"/>
</dbReference>
<keyword evidence="4" id="KW-0186">Copper</keyword>
<dbReference type="EMBL" id="LFZO01000029">
    <property type="protein sequence ID" value="KXT16861.1"/>
    <property type="molecule type" value="Genomic_DNA"/>
</dbReference>
<organism evidence="8 9">
    <name type="scientific">Pseudocercospora musae</name>
    <dbReference type="NCBI Taxonomy" id="113226"/>
    <lineage>
        <taxon>Eukaryota</taxon>
        <taxon>Fungi</taxon>
        <taxon>Dikarya</taxon>
        <taxon>Ascomycota</taxon>
        <taxon>Pezizomycotina</taxon>
        <taxon>Dothideomycetes</taxon>
        <taxon>Dothideomycetidae</taxon>
        <taxon>Mycosphaerellales</taxon>
        <taxon>Mycosphaerellaceae</taxon>
        <taxon>Pseudocercospora</taxon>
    </lineage>
</organism>
<proteinExistence type="inferred from homology"/>
<feature type="domain" description="Plastocyanin-like" evidence="7">
    <location>
        <begin position="166"/>
        <end position="281"/>
    </location>
</feature>
<dbReference type="Pfam" id="PF07732">
    <property type="entry name" value="Cu-oxidase_3"/>
    <property type="match status" value="1"/>
</dbReference>
<evidence type="ECO:0000313" key="9">
    <source>
        <dbReference type="Proteomes" id="UP000073492"/>
    </source>
</evidence>
<dbReference type="Pfam" id="PF00394">
    <property type="entry name" value="Cu-oxidase"/>
    <property type="match status" value="1"/>
</dbReference>
<evidence type="ECO:0000259" key="7">
    <source>
        <dbReference type="Pfam" id="PF07732"/>
    </source>
</evidence>
<dbReference type="GO" id="GO:0016491">
    <property type="term" value="F:oxidoreductase activity"/>
    <property type="evidence" value="ECO:0007669"/>
    <property type="project" value="UniProtKB-KW"/>
</dbReference>
<dbReference type="CDD" id="cd13854">
    <property type="entry name" value="CuRO_1_MaLCC_like"/>
    <property type="match status" value="1"/>
</dbReference>
<evidence type="ECO:0000256" key="1">
    <source>
        <dbReference type="ARBA" id="ARBA00010609"/>
    </source>
</evidence>
<evidence type="ECO:0000313" key="8">
    <source>
        <dbReference type="EMBL" id="KXT16861.1"/>
    </source>
</evidence>
<accession>A0A139IQ14</accession>
<dbReference type="Pfam" id="PF07731">
    <property type="entry name" value="Cu-oxidase_2"/>
    <property type="match status" value="1"/>
</dbReference>
<dbReference type="PANTHER" id="PTHR11709:SF145">
    <property type="entry name" value="LCC1"/>
    <property type="match status" value="1"/>
</dbReference>
<dbReference type="SUPFAM" id="SSF49503">
    <property type="entry name" value="Cupredoxins"/>
    <property type="match status" value="3"/>
</dbReference>
<reference evidence="8 9" key="1">
    <citation type="submission" date="2015-07" db="EMBL/GenBank/DDBJ databases">
        <title>Comparative genomics of the Sigatoka disease complex on banana suggests a link between parallel evolutionary changes in Pseudocercospora fijiensis and Pseudocercospora eumusae and increased virulence on the banana host.</title>
        <authorList>
            <person name="Chang T.-C."/>
            <person name="Salvucci A."/>
            <person name="Crous P.W."/>
            <person name="Stergiopoulos I."/>
        </authorList>
    </citation>
    <scope>NUCLEOTIDE SEQUENCE [LARGE SCALE GENOMIC DNA]</scope>
    <source>
        <strain evidence="8 9">CBS 116634</strain>
    </source>
</reference>
<dbReference type="GO" id="GO:0005507">
    <property type="term" value="F:copper ion binding"/>
    <property type="evidence" value="ECO:0007669"/>
    <property type="project" value="InterPro"/>
</dbReference>
<feature type="domain" description="Plastocyanin-like" evidence="6">
    <location>
        <begin position="570"/>
        <end position="676"/>
    </location>
</feature>
<protein>
    <recommendedName>
        <fullName evidence="10">Multicopper oxidase</fullName>
    </recommendedName>
</protein>
<name>A0A139IQ14_9PEZI</name>
<evidence type="ECO:0000259" key="5">
    <source>
        <dbReference type="Pfam" id="PF00394"/>
    </source>
</evidence>
<keyword evidence="3" id="KW-0560">Oxidoreductase</keyword>
<dbReference type="InterPro" id="IPR002355">
    <property type="entry name" value="Cu_oxidase_Cu_BS"/>
</dbReference>
<evidence type="ECO:0000256" key="3">
    <source>
        <dbReference type="ARBA" id="ARBA00023002"/>
    </source>
</evidence>
<dbReference type="OrthoDB" id="2121828at2759"/>
<dbReference type="PROSITE" id="PS00080">
    <property type="entry name" value="MULTICOPPER_OXIDASE2"/>
    <property type="match status" value="1"/>
</dbReference>
<dbReference type="FunFam" id="2.60.40.420:FF:000021">
    <property type="entry name" value="Extracellular dihydrogeodin oxidase/laccase"/>
    <property type="match status" value="1"/>
</dbReference>
<dbReference type="InterPro" id="IPR008972">
    <property type="entry name" value="Cupredoxin"/>
</dbReference>
<dbReference type="PROSITE" id="PS00079">
    <property type="entry name" value="MULTICOPPER_OXIDASE1"/>
    <property type="match status" value="1"/>
</dbReference>
<keyword evidence="2" id="KW-0479">Metal-binding</keyword>
<evidence type="ECO:0000256" key="4">
    <source>
        <dbReference type="ARBA" id="ARBA00023008"/>
    </source>
</evidence>
<dbReference type="Proteomes" id="UP000073492">
    <property type="component" value="Unassembled WGS sequence"/>
</dbReference>
<dbReference type="AlphaFoldDB" id="A0A139IQ14"/>
<dbReference type="CDD" id="cd13880">
    <property type="entry name" value="CuRO_2_MaLCC_like"/>
    <property type="match status" value="1"/>
</dbReference>
<evidence type="ECO:0000259" key="6">
    <source>
        <dbReference type="Pfam" id="PF07731"/>
    </source>
</evidence>
<dbReference type="InterPro" id="IPR001117">
    <property type="entry name" value="Cu-oxidase_2nd"/>
</dbReference>
<dbReference type="STRING" id="113226.A0A139IQ14"/>
<dbReference type="Gene3D" id="2.60.40.420">
    <property type="entry name" value="Cupredoxins - blue copper proteins"/>
    <property type="match status" value="3"/>
</dbReference>
<evidence type="ECO:0000256" key="2">
    <source>
        <dbReference type="ARBA" id="ARBA00022723"/>
    </source>
</evidence>
<keyword evidence="9" id="KW-1185">Reference proteome</keyword>
<evidence type="ECO:0008006" key="10">
    <source>
        <dbReference type="Google" id="ProtNLM"/>
    </source>
</evidence>
<dbReference type="InterPro" id="IPR033138">
    <property type="entry name" value="Cu_oxidase_CS"/>
</dbReference>
<gene>
    <name evidence="8" type="ORF">AC579_6823</name>
</gene>
<comment type="similarity">
    <text evidence="1">Belongs to the multicopper oxidase family.</text>
</comment>
<comment type="caution">
    <text evidence="8">The sequence shown here is derived from an EMBL/GenBank/DDBJ whole genome shotgun (WGS) entry which is preliminary data.</text>
</comment>
<sequence length="710" mass="77936">MLARQSQISSSTKPIAQYIEHALTTSTANVTEAAPPVYTKTEIVQATVDVTITVSSSCHTPKPIQYPTHSWSTTSASSAWPVEPTNHGPAFSCQLPTDPLSNSQQVGNSTWGTLCQPTFPKWLPQPDGTDYKTAPWGDKTPKLFDASNNDDIPVTNVTRKYEFTVSRGVISADGVKRDVILVNDQFPGPAIEANWGDSIEITVHNDINSPLEGTAIHWHGFLQRGSNWMDGVPGISQCPIAPGSSYTYTIPAQVYGTSWYHAHYSAQYTAGVLGPIIVYGPSQQDYDIDIGPVMLSDWYHVPYFSIVSDAVGSDLSKIPPAADSMLINGRGRFNCSKPSYGDDAEIWLASGVRSQSKWSCVDGAELSKFEFQPGKVHRLRLMNTGADGVQKFTIDGHKMQVIAYDYVPVTPYTAEVITLGVGQRADVLVTADNTSANKFWMRSRTLSGPQCGGSASGEVHAAIFYSGSDSSSSSSSSSDPTTQASLTFVNDTSCNDIVALSTTTSPEFIIPAPNLTNPETYKQLDLLMTLHLNSTGHFEWRMNNQTFKANFNEPALYDEPKNLSSSKFSQDPFANVYDTGNSEYVVLNLTNRTPLSHPFHLHGHHNLQILSQGQYGTTTMMVERLENPMRRDVQMIPAWGYLVVAFRADNPGIWPFHCHVAWHLSGGLAVNLITRKAEIPRIPEGERRKTCEAWDEYSRTNVVDQIDAGS</sequence>